<sequence>MICFVDDNTVPVSHMLCISTEDVKFTSSNTFESNIKFIPLSANNTDFSKGTKFYIFEGKEKIAHGILKSDVE</sequence>
<reference evidence="1 2" key="1">
    <citation type="submission" date="2011-02" db="EMBL/GenBank/DDBJ databases">
        <authorList>
            <person name="Nelson K.E."/>
            <person name="Sutton G."/>
            <person name="Torralba M."/>
            <person name="Durkin S."/>
            <person name="Harkins D."/>
            <person name="Montgomery R."/>
            <person name="Ziemer C."/>
            <person name="Klaassens E."/>
            <person name="Ocuiv P."/>
            <person name="Morrison M."/>
        </authorList>
    </citation>
    <scope>NUCLEOTIDE SEQUENCE [LARGE SCALE GENOMIC DNA]</scope>
    <source>
        <strain evidence="1 2">8</strain>
    </source>
</reference>
<protein>
    <submittedName>
        <fullName evidence="1">Conserved domain protein</fullName>
    </submittedName>
</protein>
<proteinExistence type="predicted"/>
<keyword evidence="2" id="KW-1185">Reference proteome</keyword>
<organism evidence="1 2">
    <name type="scientific">Ruminococcus albus 8</name>
    <dbReference type="NCBI Taxonomy" id="246199"/>
    <lineage>
        <taxon>Bacteria</taxon>
        <taxon>Bacillati</taxon>
        <taxon>Bacillota</taxon>
        <taxon>Clostridia</taxon>
        <taxon>Eubacteriales</taxon>
        <taxon>Oscillospiraceae</taxon>
        <taxon>Ruminococcus</taxon>
    </lineage>
</organism>
<evidence type="ECO:0000313" key="2">
    <source>
        <dbReference type="Proteomes" id="UP000004259"/>
    </source>
</evidence>
<comment type="caution">
    <text evidence="1">The sequence shown here is derived from an EMBL/GenBank/DDBJ whole genome shotgun (WGS) entry which is preliminary data.</text>
</comment>
<evidence type="ECO:0000313" key="1">
    <source>
        <dbReference type="EMBL" id="EGC04479.1"/>
    </source>
</evidence>
<dbReference type="Proteomes" id="UP000004259">
    <property type="component" value="Unassembled WGS sequence"/>
</dbReference>
<gene>
    <name evidence="1" type="ORF">CUS_4753</name>
</gene>
<dbReference type="AlphaFoldDB" id="E9S8C7"/>
<accession>E9S8C7</accession>
<dbReference type="EMBL" id="ADKM02000021">
    <property type="protein sequence ID" value="EGC04479.1"/>
    <property type="molecule type" value="Genomic_DNA"/>
</dbReference>
<name>E9S8C7_RUMAL</name>